<dbReference type="AlphaFoldDB" id="A0A392S0V5"/>
<organism evidence="1 2">
    <name type="scientific">Trifolium medium</name>
    <dbReference type="NCBI Taxonomy" id="97028"/>
    <lineage>
        <taxon>Eukaryota</taxon>
        <taxon>Viridiplantae</taxon>
        <taxon>Streptophyta</taxon>
        <taxon>Embryophyta</taxon>
        <taxon>Tracheophyta</taxon>
        <taxon>Spermatophyta</taxon>
        <taxon>Magnoliopsida</taxon>
        <taxon>eudicotyledons</taxon>
        <taxon>Gunneridae</taxon>
        <taxon>Pentapetalae</taxon>
        <taxon>rosids</taxon>
        <taxon>fabids</taxon>
        <taxon>Fabales</taxon>
        <taxon>Fabaceae</taxon>
        <taxon>Papilionoideae</taxon>
        <taxon>50 kb inversion clade</taxon>
        <taxon>NPAAA clade</taxon>
        <taxon>Hologalegina</taxon>
        <taxon>IRL clade</taxon>
        <taxon>Trifolieae</taxon>
        <taxon>Trifolium</taxon>
    </lineage>
</organism>
<comment type="caution">
    <text evidence="1">The sequence shown here is derived from an EMBL/GenBank/DDBJ whole genome shotgun (WGS) entry which is preliminary data.</text>
</comment>
<feature type="non-terminal residue" evidence="1">
    <location>
        <position position="1"/>
    </location>
</feature>
<proteinExistence type="predicted"/>
<reference evidence="1 2" key="1">
    <citation type="journal article" date="2018" name="Front. Plant Sci.">
        <title>Red Clover (Trifolium pratense) and Zigzag Clover (T. medium) - A Picture of Genomic Similarities and Differences.</title>
        <authorList>
            <person name="Dluhosova J."/>
            <person name="Istvanek J."/>
            <person name="Nedelnik J."/>
            <person name="Repkova J."/>
        </authorList>
    </citation>
    <scope>NUCLEOTIDE SEQUENCE [LARGE SCALE GENOMIC DNA]</scope>
    <source>
        <strain evidence="2">cv. 10/8</strain>
        <tissue evidence="1">Leaf</tissue>
    </source>
</reference>
<dbReference type="Proteomes" id="UP000265520">
    <property type="component" value="Unassembled WGS sequence"/>
</dbReference>
<keyword evidence="2" id="KW-1185">Reference proteome</keyword>
<accession>A0A392S0V5</accession>
<dbReference type="EMBL" id="LXQA010292643">
    <property type="protein sequence ID" value="MCI41466.1"/>
    <property type="molecule type" value="Genomic_DNA"/>
</dbReference>
<evidence type="ECO:0000313" key="2">
    <source>
        <dbReference type="Proteomes" id="UP000265520"/>
    </source>
</evidence>
<evidence type="ECO:0000313" key="1">
    <source>
        <dbReference type="EMBL" id="MCI41466.1"/>
    </source>
</evidence>
<protein>
    <submittedName>
        <fullName evidence="1">Uncharacterized protein</fullName>
    </submittedName>
</protein>
<sequence length="95" mass="10749">GDQLLARRCYESSLKIVHKALNSSPKSQQQQAIKQGGVNVIDTEDMDPREEFQDRRVSPIKVLEQVQIGEEPHQTTNLGKTLLPAEKARIMKILK</sequence>
<name>A0A392S0V5_9FABA</name>